<dbReference type="GO" id="GO:0006145">
    <property type="term" value="P:purine nucleobase catabolic process"/>
    <property type="evidence" value="ECO:0007669"/>
    <property type="project" value="TreeGrafter"/>
</dbReference>
<dbReference type="InterPro" id="IPR011059">
    <property type="entry name" value="Metal-dep_hydrolase_composite"/>
</dbReference>
<dbReference type="AlphaFoldDB" id="A0A3T0SYF5"/>
<dbReference type="InterPro" id="IPR017593">
    <property type="entry name" value="Allantoinase"/>
</dbReference>
<evidence type="ECO:0000256" key="6">
    <source>
        <dbReference type="ARBA" id="ARBA00022631"/>
    </source>
</evidence>
<keyword evidence="7" id="KW-0479">Metal-binding</keyword>
<evidence type="ECO:0000256" key="5">
    <source>
        <dbReference type="ARBA" id="ARBA00012863"/>
    </source>
</evidence>
<feature type="domain" description="Amidohydrolase-related" evidence="10">
    <location>
        <begin position="58"/>
        <end position="432"/>
    </location>
</feature>
<gene>
    <name evidence="11" type="primary">allB</name>
    <name evidence="11" type="ORF">C1I64_04455</name>
</gene>
<dbReference type="EMBL" id="CP028137">
    <property type="protein sequence ID" value="AZZ51363.1"/>
    <property type="molecule type" value="Genomic_DNA"/>
</dbReference>
<evidence type="ECO:0000256" key="2">
    <source>
        <dbReference type="ARBA" id="ARBA00004968"/>
    </source>
</evidence>
<keyword evidence="9" id="KW-0862">Zinc</keyword>
<dbReference type="PANTHER" id="PTHR43668:SF2">
    <property type="entry name" value="ALLANTOINASE"/>
    <property type="match status" value="1"/>
</dbReference>
<dbReference type="GO" id="GO:0000256">
    <property type="term" value="P:allantoin catabolic process"/>
    <property type="evidence" value="ECO:0007669"/>
    <property type="project" value="InterPro"/>
</dbReference>
<keyword evidence="8" id="KW-0378">Hydrolase</keyword>
<dbReference type="NCBIfam" id="TIGR03178">
    <property type="entry name" value="allantoinase"/>
    <property type="match status" value="1"/>
</dbReference>
<dbReference type="GO" id="GO:0008270">
    <property type="term" value="F:zinc ion binding"/>
    <property type="evidence" value="ECO:0007669"/>
    <property type="project" value="InterPro"/>
</dbReference>
<dbReference type="GO" id="GO:0050897">
    <property type="term" value="F:cobalt ion binding"/>
    <property type="evidence" value="ECO:0007669"/>
    <property type="project" value="InterPro"/>
</dbReference>
<evidence type="ECO:0000259" key="10">
    <source>
        <dbReference type="Pfam" id="PF01979"/>
    </source>
</evidence>
<proteinExistence type="inferred from homology"/>
<evidence type="ECO:0000256" key="1">
    <source>
        <dbReference type="ARBA" id="ARBA00001947"/>
    </source>
</evidence>
<organism evidence="11 12">
    <name type="scientific">Rathayibacter festucae DSM 15932</name>
    <dbReference type="NCBI Taxonomy" id="1328866"/>
    <lineage>
        <taxon>Bacteria</taxon>
        <taxon>Bacillati</taxon>
        <taxon>Actinomycetota</taxon>
        <taxon>Actinomycetes</taxon>
        <taxon>Micrococcales</taxon>
        <taxon>Microbacteriaceae</taxon>
        <taxon>Rathayibacter</taxon>
    </lineage>
</organism>
<dbReference type="Gene3D" id="3.20.20.140">
    <property type="entry name" value="Metal-dependent hydrolases"/>
    <property type="match status" value="1"/>
</dbReference>
<evidence type="ECO:0000256" key="4">
    <source>
        <dbReference type="ARBA" id="ARBA00011881"/>
    </source>
</evidence>
<evidence type="ECO:0000256" key="9">
    <source>
        <dbReference type="ARBA" id="ARBA00022833"/>
    </source>
</evidence>
<dbReference type="GO" id="GO:0004038">
    <property type="term" value="F:allantoinase activity"/>
    <property type="evidence" value="ECO:0007669"/>
    <property type="project" value="UniProtKB-EC"/>
</dbReference>
<comment type="similarity">
    <text evidence="3">Belongs to the metallo-dependent hydrolases superfamily. Allantoinase family.</text>
</comment>
<dbReference type="GO" id="GO:0005737">
    <property type="term" value="C:cytoplasm"/>
    <property type="evidence" value="ECO:0007669"/>
    <property type="project" value="TreeGrafter"/>
</dbReference>
<evidence type="ECO:0000313" key="11">
    <source>
        <dbReference type="EMBL" id="AZZ51363.1"/>
    </source>
</evidence>
<accession>A0A3T0SYF5</accession>
<evidence type="ECO:0000256" key="3">
    <source>
        <dbReference type="ARBA" id="ARBA00010368"/>
    </source>
</evidence>
<name>A0A3T0SYF5_9MICO</name>
<dbReference type="KEGG" id="rfs:C1I64_04455"/>
<dbReference type="EC" id="3.5.2.5" evidence="5"/>
<dbReference type="Pfam" id="PF01979">
    <property type="entry name" value="Amidohydro_1"/>
    <property type="match status" value="1"/>
</dbReference>
<dbReference type="InterPro" id="IPR032466">
    <property type="entry name" value="Metal_Hydrolase"/>
</dbReference>
<keyword evidence="6" id="KW-0659">Purine metabolism</keyword>
<dbReference type="PANTHER" id="PTHR43668">
    <property type="entry name" value="ALLANTOINASE"/>
    <property type="match status" value="1"/>
</dbReference>
<sequence>MPDDSPSLDLVIRSSAVLTENGTRPASVAVAGGLIVAVGDIDAPWKTLEEVVLPAGQVLLPGIVDTHVHVNEPGRTEWEGFASATRAAAAGGVTTIIDMPLNSIPPTTTVTGLDAKKAAAGPQALVDVGFWGGAIPENLGTLRELHDAGVFGFKCFLSPSGVDEFPHLSTEQLFAAMREIAAFDGLLIVHAEDPDELEASANSGGTSYDDFVDSRPPASENSAIASVIQAVRETGGRAHILHLSSAEALPLLREAKAEGLRITAETCPHYLTFDAETIPDGGTQFKCCPPIRDERNRELLWKGLLDGTIDLIASDHSPATAALKFAHDGDFGLAWGGISGLELSFRAVWTGARERGIPLEQVVAWMSTATAAFAGLGQKGLLRAGADADLVAFEPEAASPVDVDALSHKNKVSAYDGRVLRGAVAATWVGGVRVTGGSEAPVGRLLDRP</sequence>
<dbReference type="FunFam" id="3.20.20.140:FF:000032">
    <property type="entry name" value="Allantoinase Dal1"/>
    <property type="match status" value="1"/>
</dbReference>
<evidence type="ECO:0000256" key="7">
    <source>
        <dbReference type="ARBA" id="ARBA00022723"/>
    </source>
</evidence>
<comment type="cofactor">
    <cofactor evidence="1">
        <name>Zn(2+)</name>
        <dbReference type="ChEBI" id="CHEBI:29105"/>
    </cofactor>
</comment>
<dbReference type="InterPro" id="IPR050138">
    <property type="entry name" value="DHOase/Allantoinase_Hydrolase"/>
</dbReference>
<dbReference type="InterPro" id="IPR006680">
    <property type="entry name" value="Amidohydro-rel"/>
</dbReference>
<dbReference type="SUPFAM" id="SSF51556">
    <property type="entry name" value="Metallo-dependent hydrolases"/>
    <property type="match status" value="1"/>
</dbReference>
<reference evidence="11 12" key="1">
    <citation type="submission" date="2018-03" db="EMBL/GenBank/DDBJ databases">
        <title>Bacteriophage NCPPB3778 and a type I-E CRISPR drive the evolution of the US Biological Select Agent, Rathayibacter toxicus.</title>
        <authorList>
            <person name="Davis E.W.II."/>
            <person name="Tabima J.F."/>
            <person name="Weisberg A.J."/>
            <person name="Dantas Lopes L."/>
            <person name="Wiseman M.S."/>
            <person name="Wiseman M.S."/>
            <person name="Pupko T."/>
            <person name="Belcher M.S."/>
            <person name="Sechler A.J."/>
            <person name="Tancos M.A."/>
            <person name="Schroeder B.K."/>
            <person name="Murray T.D."/>
            <person name="Luster D.G."/>
            <person name="Schneider W.L."/>
            <person name="Rogers E."/>
            <person name="Andreote F.D."/>
            <person name="Grunwald N.J."/>
            <person name="Putnam M.L."/>
            <person name="Chang J.H."/>
        </authorList>
    </citation>
    <scope>NUCLEOTIDE SEQUENCE [LARGE SCALE GENOMIC DNA]</scope>
    <source>
        <strain evidence="11 12">DSM 15932</strain>
    </source>
</reference>
<comment type="pathway">
    <text evidence="2">Nitrogen metabolism; (S)-allantoin degradation; allantoate from (S)-allantoin: step 1/1.</text>
</comment>
<dbReference type="SUPFAM" id="SSF51338">
    <property type="entry name" value="Composite domain of metallo-dependent hydrolases"/>
    <property type="match status" value="1"/>
</dbReference>
<evidence type="ECO:0000256" key="8">
    <source>
        <dbReference type="ARBA" id="ARBA00022801"/>
    </source>
</evidence>
<evidence type="ECO:0000313" key="12">
    <source>
        <dbReference type="Proteomes" id="UP000285317"/>
    </source>
</evidence>
<dbReference type="RefSeq" id="WP_127886324.1">
    <property type="nucleotide sequence ID" value="NZ_CP028137.1"/>
</dbReference>
<comment type="subunit">
    <text evidence="4">Homotetramer.</text>
</comment>
<protein>
    <recommendedName>
        <fullName evidence="5">allantoinase</fullName>
        <ecNumber evidence="5">3.5.2.5</ecNumber>
    </recommendedName>
</protein>
<dbReference type="Proteomes" id="UP000285317">
    <property type="component" value="Chromosome"/>
</dbReference>